<protein>
    <recommendedName>
        <fullName evidence="4">Malectin domain-containing protein</fullName>
    </recommendedName>
</protein>
<evidence type="ECO:0000256" key="1">
    <source>
        <dbReference type="ARBA" id="ARBA00023295"/>
    </source>
</evidence>
<comment type="caution">
    <text evidence="5">The sequence shown here is derived from an EMBL/GenBank/DDBJ whole genome shotgun (WGS) entry which is preliminary data.</text>
</comment>
<reference evidence="5" key="1">
    <citation type="journal article" date="2014" name="Int. J. Syst. Evol. Microbiol.">
        <title>Complete genome sequence of Corynebacterium casei LMG S-19264T (=DSM 44701T), isolated from a smear-ripened cheese.</title>
        <authorList>
            <consortium name="US DOE Joint Genome Institute (JGI-PGF)"/>
            <person name="Walter F."/>
            <person name="Albersmeier A."/>
            <person name="Kalinowski J."/>
            <person name="Ruckert C."/>
        </authorList>
    </citation>
    <scope>NUCLEOTIDE SEQUENCE</scope>
    <source>
        <strain evidence="5">NBRC 112290</strain>
    </source>
</reference>
<dbReference type="GO" id="GO:0016798">
    <property type="term" value="F:hydrolase activity, acting on glycosyl bonds"/>
    <property type="evidence" value="ECO:0007669"/>
    <property type="project" value="UniProtKB-KW"/>
</dbReference>
<feature type="region of interest" description="Disordered" evidence="3">
    <location>
        <begin position="1546"/>
        <end position="1574"/>
    </location>
</feature>
<dbReference type="Proteomes" id="UP001157161">
    <property type="component" value="Unassembled WGS sequence"/>
</dbReference>
<keyword evidence="6" id="KW-1185">Reference proteome</keyword>
<dbReference type="GO" id="GO:0000272">
    <property type="term" value="P:polysaccharide catabolic process"/>
    <property type="evidence" value="ECO:0007669"/>
    <property type="project" value="UniProtKB-KW"/>
</dbReference>
<feature type="domain" description="Malectin" evidence="4">
    <location>
        <begin position="1456"/>
        <end position="1541"/>
    </location>
</feature>
<dbReference type="SUPFAM" id="SSF49785">
    <property type="entry name" value="Galactose-binding domain-like"/>
    <property type="match status" value="3"/>
</dbReference>
<reference evidence="5" key="2">
    <citation type="submission" date="2023-02" db="EMBL/GenBank/DDBJ databases">
        <authorList>
            <person name="Sun Q."/>
            <person name="Mori K."/>
        </authorList>
    </citation>
    <scope>NUCLEOTIDE SEQUENCE</scope>
    <source>
        <strain evidence="5">NBRC 112290</strain>
    </source>
</reference>
<dbReference type="InterPro" id="IPR013783">
    <property type="entry name" value="Ig-like_fold"/>
</dbReference>
<dbReference type="InterPro" id="IPR036116">
    <property type="entry name" value="FN3_sf"/>
</dbReference>
<organism evidence="5 6">
    <name type="scientific">Litorihabitans aurantiacus</name>
    <dbReference type="NCBI Taxonomy" id="1930061"/>
    <lineage>
        <taxon>Bacteria</taxon>
        <taxon>Bacillati</taxon>
        <taxon>Actinomycetota</taxon>
        <taxon>Actinomycetes</taxon>
        <taxon>Micrococcales</taxon>
        <taxon>Beutenbergiaceae</taxon>
        <taxon>Litorihabitans</taxon>
    </lineage>
</organism>
<keyword evidence="1" id="KW-0378">Hydrolase</keyword>
<evidence type="ECO:0000259" key="4">
    <source>
        <dbReference type="Pfam" id="PF11721"/>
    </source>
</evidence>
<evidence type="ECO:0000313" key="6">
    <source>
        <dbReference type="Proteomes" id="UP001157161"/>
    </source>
</evidence>
<dbReference type="InterPro" id="IPR008979">
    <property type="entry name" value="Galactose-bd-like_sf"/>
</dbReference>
<evidence type="ECO:0000256" key="3">
    <source>
        <dbReference type="SAM" id="MobiDB-lite"/>
    </source>
</evidence>
<dbReference type="SUPFAM" id="SSF49265">
    <property type="entry name" value="Fibronectin type III"/>
    <property type="match status" value="1"/>
</dbReference>
<dbReference type="EMBL" id="BSUM01000001">
    <property type="protein sequence ID" value="GMA32718.1"/>
    <property type="molecule type" value="Genomic_DNA"/>
</dbReference>
<dbReference type="CDD" id="cd00063">
    <property type="entry name" value="FN3"/>
    <property type="match status" value="1"/>
</dbReference>
<keyword evidence="1" id="KW-0326">Glycosidase</keyword>
<dbReference type="InterPro" id="IPR021720">
    <property type="entry name" value="Malectin_dom"/>
</dbReference>
<keyword evidence="2" id="KW-0624">Polysaccharide degradation</keyword>
<name>A0AA37XGF6_9MICO</name>
<evidence type="ECO:0000313" key="5">
    <source>
        <dbReference type="EMBL" id="GMA32718.1"/>
    </source>
</evidence>
<proteinExistence type="predicted"/>
<dbReference type="NCBIfam" id="NF012200">
    <property type="entry name" value="choice_anch_D"/>
    <property type="match status" value="2"/>
</dbReference>
<gene>
    <name evidence="5" type="ORF">GCM10025875_27100</name>
</gene>
<dbReference type="Pfam" id="PF11721">
    <property type="entry name" value="Malectin"/>
    <property type="match status" value="1"/>
</dbReference>
<accession>A0AA37XGF6</accession>
<evidence type="ECO:0000256" key="2">
    <source>
        <dbReference type="ARBA" id="ARBA00023326"/>
    </source>
</evidence>
<dbReference type="Gene3D" id="2.60.120.430">
    <property type="entry name" value="Galactose-binding lectin"/>
    <property type="match status" value="4"/>
</dbReference>
<keyword evidence="2" id="KW-0119">Carbohydrate metabolism</keyword>
<sequence length="1574" mass="162086">MVVRFSNNNDLIFMQVDPTTGKVLGAQTEVGLTGVPNTTMQGVGGFNDPLEVVEDTRNGNLYVNQYDRSGSAQKLYLLRVPASQQAASVKVSKDELVLSAARSNAGNASAAQKTDVESFTITNSSTETVALTGAITGANASEFSVVPTSAVPAALAAGASATIQVRFTPGTTAGERSAVLTLDGGRTTIRLGLFGLATNGIEGGNEPSLNNVLGTLGYEVNVGWTNLEGGMSPAAQGEEVLEPLFVRSGTGPVTWKALAHYAPPENIPFGWYTGDGTAADRRQLGAINGTNTAGGGYQSLLPPVTAGSTMSFDPGAATFGFYYYSGVFNRYGFTEDRLNTPAANAHRARIYPAKNRSGVLIANTYIVAFEDASNGDYQDYLFLVSGIRPVTDTGSGGNAIKVDFTTAAGELVSGYVRDFGQAYGPRTGSDQGTGLTYGWKGQATEDDLDISVGGTTPGNGRDRNSSQTDARLDSFMHMQPQDVAGTFNGTNVNAYWELQVPNGTYEVTVGVGDPTVGTDVESHLIRAEGTTILTAFTPSGAAGSNTRHKVSTGTVTVTDGHLTIDPVGGRNTKIGFIDVVPTDVPDPGGDDPSDGAQVRMTFQPAGTPVPQGWSAETGGAFSADRGYGWMNEATSLPVARPDATRYRTAPTGGITFPAAAQQQGFAFLDNATQPAYTSGFWEYAVPNGTYEVAVSVGDANYLDSTHGVRVEGQPVITAFVPTATTPQQVGVRTVTVTDGRVTVRNGGTNTKLNWVSIKGDGLAPTTPSTSLGYSFRPAGAPVPTGWTADTGASFSAASGHGWLVAGTPTDRSGQTRLRTAATAGITYPTGDQARQGLILMQATTTSGDPISGGSVGTWEHALANGTYTVEVSVGDAGYTDSVHGVAAEGVALVTNYTPTGAAPFATGSATVTVTDGRLTLTPTGVNTKLNWVRISGTALSAPSITAKVNGTAVAGTYNGGAATVELAATVASGTTLASLSYTLDGGAATPYTAPFTVAAVGTHQVVVTATDATGRTSTRTIALEVLNIGGTIKLTNGQVVRQADGTPIPGLYEDVLVMHRVNSLGSSEAHQTLKYNDTVTLTVGNTGTKDLRITSLDLGGAAGQFEIVGAPTLPLLIAPGASVPLTVKFVATTGSRGVRTGTLTMATSDPAAANRVVQLRGGYMTAPEGGSELSLEHIFQLYGATTTSGVPASATSIGNGSEIPGSPLNGDEVRSFQWKRLDNTKPVQAVQLAAFHGCCGQTENFAINGASATHAGPYGQAIYPLRSDGTKTAISTSPTGNFGITVAGQSTTQTQWMAVKMWPVKDASGKTVPGAWFAGHDYISSPAQCGTGPTNCDFQDNVYLVTNILPVSSSDTTAPGVPAAPTGVANATGVDLTWAASTDADLIGYRIERGTTATGPWTNLGGALLTGTTFRDTGAGAAATTFYRVVAVDASGNTTPSVSAAIDTSAIVAAPIRINAGGPAVTLGGVTWQADTYFSGGKSYANNAITDILGTTNDALYRTERSATTGPGTFSYNVPVSSSGTYEVKLHFAEIYHGATGGEREARASACSPSTSRADPWRSPTWISTRGWHR</sequence>
<dbReference type="Gene3D" id="2.60.40.10">
    <property type="entry name" value="Immunoglobulins"/>
    <property type="match status" value="3"/>
</dbReference>
<dbReference type="InterPro" id="IPR003961">
    <property type="entry name" value="FN3_dom"/>
</dbReference>